<protein>
    <submittedName>
        <fullName evidence="10">DEAD/DEAH box helicase domain protein</fullName>
    </submittedName>
</protein>
<dbReference type="PROSITE" id="PS51194">
    <property type="entry name" value="HELICASE_CTER"/>
    <property type="match status" value="1"/>
</dbReference>
<dbReference type="InterPro" id="IPR014014">
    <property type="entry name" value="RNA_helicase_DEAD_Q_motif"/>
</dbReference>
<dbReference type="PROSITE" id="PS51192">
    <property type="entry name" value="HELICASE_ATP_BIND_1"/>
    <property type="match status" value="1"/>
</dbReference>
<feature type="domain" description="DEAD-box RNA helicase Q" evidence="9">
    <location>
        <begin position="1"/>
        <end position="28"/>
    </location>
</feature>
<evidence type="ECO:0000256" key="6">
    <source>
        <dbReference type="SAM" id="MobiDB-lite"/>
    </source>
</evidence>
<dbReference type="PANTHER" id="PTHR47959:SF1">
    <property type="entry name" value="ATP-DEPENDENT RNA HELICASE DBPA"/>
    <property type="match status" value="1"/>
</dbReference>
<dbReference type="Pfam" id="PF00271">
    <property type="entry name" value="Helicase_C"/>
    <property type="match status" value="1"/>
</dbReference>
<proteinExistence type="predicted"/>
<sequence length="435" mass="49870">MFDSMNLRKEILTALHEMKFEEPTEVQKQAIPLELEGKDVVVKSKTGSGKTAAFVIPILNSIEKNERQAAMIITPTRELALQVTEVVREIGRHMQLKAVTIYGGASINYQIREIRNGANIIIGTPGRLIDLMKRRELNTDSIRFLVLDEVDIMLDMGFIDDIKYILSKLPKKRQTMFFSATIPEEIKHITLNYTNNPINVNIDAGEVTVNTIQHFYSIASGSDKFATLLAYLNEKKPEKAIIFCKTQRNAEKIHSIMQNMGMQAVLMHGGLSQNRREHSLNMFKEGVNMLIATNVAARGLDIDNVSDIINFDAETDPKAYVHRVGRSARMGKSGKAFTIFTHGEKYLVYEIENYAKVKLSYLEFDLSTYRTKMNEFYKENGKQEFETALRRSNFSSNRNFRGNNPHRREFGRSNNGGHYSKFKRDRFKHNYSKED</sequence>
<dbReference type="SUPFAM" id="SSF52540">
    <property type="entry name" value="P-loop containing nucleoside triphosphate hydrolases"/>
    <property type="match status" value="2"/>
</dbReference>
<organism evidence="10 11">
    <name type="scientific">Candidatus Parvarchaeum acidiphilum ARMAN-4</name>
    <dbReference type="NCBI Taxonomy" id="662760"/>
    <lineage>
        <taxon>Archaea</taxon>
        <taxon>Candidatus Parvarchaeota</taxon>
        <taxon>Candidatus Parvarchaeum</taxon>
    </lineage>
</organism>
<dbReference type="AlphaFoldDB" id="D2EED4"/>
<keyword evidence="1" id="KW-0547">Nucleotide-binding</keyword>
<dbReference type="GO" id="GO:0003676">
    <property type="term" value="F:nucleic acid binding"/>
    <property type="evidence" value="ECO:0007669"/>
    <property type="project" value="InterPro"/>
</dbReference>
<name>D2EED4_PARA4</name>
<evidence type="ECO:0000313" key="11">
    <source>
        <dbReference type="Proteomes" id="UP000009375"/>
    </source>
</evidence>
<dbReference type="SMART" id="SM00487">
    <property type="entry name" value="DEXDc"/>
    <property type="match status" value="1"/>
</dbReference>
<dbReference type="GO" id="GO:0016787">
    <property type="term" value="F:hydrolase activity"/>
    <property type="evidence" value="ECO:0007669"/>
    <property type="project" value="UniProtKB-KW"/>
</dbReference>
<keyword evidence="4" id="KW-0067">ATP-binding</keyword>
<dbReference type="Gene3D" id="3.40.50.300">
    <property type="entry name" value="P-loop containing nucleotide triphosphate hydrolases"/>
    <property type="match status" value="2"/>
</dbReference>
<accession>D2EED4</accession>
<keyword evidence="3 10" id="KW-0347">Helicase</keyword>
<dbReference type="CDD" id="cd18787">
    <property type="entry name" value="SF2_C_DEAD"/>
    <property type="match status" value="1"/>
</dbReference>
<dbReference type="GO" id="GO:0005524">
    <property type="term" value="F:ATP binding"/>
    <property type="evidence" value="ECO:0007669"/>
    <property type="project" value="UniProtKB-KW"/>
</dbReference>
<dbReference type="GO" id="GO:0005829">
    <property type="term" value="C:cytosol"/>
    <property type="evidence" value="ECO:0007669"/>
    <property type="project" value="TreeGrafter"/>
</dbReference>
<evidence type="ECO:0000259" key="8">
    <source>
        <dbReference type="PROSITE" id="PS51194"/>
    </source>
</evidence>
<dbReference type="InterPro" id="IPR014001">
    <property type="entry name" value="Helicase_ATP-bd"/>
</dbReference>
<dbReference type="GO" id="GO:0003724">
    <property type="term" value="F:RNA helicase activity"/>
    <property type="evidence" value="ECO:0007669"/>
    <property type="project" value="InterPro"/>
</dbReference>
<feature type="region of interest" description="Disordered" evidence="6">
    <location>
        <begin position="395"/>
        <end position="435"/>
    </location>
</feature>
<evidence type="ECO:0000256" key="4">
    <source>
        <dbReference type="ARBA" id="ARBA00022840"/>
    </source>
</evidence>
<dbReference type="Pfam" id="PF00270">
    <property type="entry name" value="DEAD"/>
    <property type="match status" value="1"/>
</dbReference>
<feature type="short sequence motif" description="Q motif" evidence="5">
    <location>
        <begin position="1"/>
        <end position="28"/>
    </location>
</feature>
<feature type="domain" description="Helicase ATP-binding" evidence="7">
    <location>
        <begin position="31"/>
        <end position="200"/>
    </location>
</feature>
<evidence type="ECO:0000313" key="10">
    <source>
        <dbReference type="EMBL" id="EEZ93313.1"/>
    </source>
</evidence>
<evidence type="ECO:0000256" key="5">
    <source>
        <dbReference type="PROSITE-ProRule" id="PRU00552"/>
    </source>
</evidence>
<dbReference type="PANTHER" id="PTHR47959">
    <property type="entry name" value="ATP-DEPENDENT RNA HELICASE RHLE-RELATED"/>
    <property type="match status" value="1"/>
</dbReference>
<dbReference type="InterPro" id="IPR050079">
    <property type="entry name" value="DEAD_box_RNA_helicase"/>
</dbReference>
<dbReference type="GO" id="GO:0140097">
    <property type="term" value="F:catalytic activity, acting on DNA"/>
    <property type="evidence" value="ECO:0007669"/>
    <property type="project" value="UniProtKB-ARBA"/>
</dbReference>
<reference evidence="10 11" key="1">
    <citation type="journal article" date="2010" name="Proc. Natl. Acad. Sci. U.S.A.">
        <title>Enigmatic, ultrasmall, uncultivated Archaea.</title>
        <authorList>
            <person name="Baker B.J."/>
            <person name="Comolli L.R."/>
            <person name="Dick G.J."/>
            <person name="Hauser L.J."/>
            <person name="Hyatt D."/>
            <person name="Dill B.D."/>
            <person name="Land M.L."/>
            <person name="Verberkmoes N.C."/>
            <person name="Hettich R.L."/>
            <person name="Banfield J.F."/>
        </authorList>
    </citation>
    <scope>NUCLEOTIDE SEQUENCE [LARGE SCALE GENOMIC DNA]</scope>
</reference>
<dbReference type="InterPro" id="IPR001650">
    <property type="entry name" value="Helicase_C-like"/>
</dbReference>
<dbReference type="CDD" id="cd00268">
    <property type="entry name" value="DEADc"/>
    <property type="match status" value="1"/>
</dbReference>
<evidence type="ECO:0000259" key="7">
    <source>
        <dbReference type="PROSITE" id="PS51192"/>
    </source>
</evidence>
<dbReference type="SMART" id="SM00490">
    <property type="entry name" value="HELICc"/>
    <property type="match status" value="1"/>
</dbReference>
<evidence type="ECO:0000256" key="3">
    <source>
        <dbReference type="ARBA" id="ARBA00022806"/>
    </source>
</evidence>
<dbReference type="EMBL" id="GG730039">
    <property type="protein sequence ID" value="EEZ93313.1"/>
    <property type="molecule type" value="Genomic_DNA"/>
</dbReference>
<dbReference type="InterPro" id="IPR027417">
    <property type="entry name" value="P-loop_NTPase"/>
</dbReference>
<dbReference type="InterPro" id="IPR044742">
    <property type="entry name" value="DEAD/DEAH_RhlB"/>
</dbReference>
<gene>
    <name evidence="10" type="ORF">BJBARM4_0071</name>
</gene>
<evidence type="ECO:0000256" key="1">
    <source>
        <dbReference type="ARBA" id="ARBA00022741"/>
    </source>
</evidence>
<evidence type="ECO:0000259" key="9">
    <source>
        <dbReference type="PROSITE" id="PS51195"/>
    </source>
</evidence>
<feature type="domain" description="Helicase C-terminal" evidence="8">
    <location>
        <begin position="224"/>
        <end position="370"/>
    </location>
</feature>
<dbReference type="Proteomes" id="UP000009375">
    <property type="component" value="Unassembled WGS sequence"/>
</dbReference>
<dbReference type="PROSITE" id="PS51195">
    <property type="entry name" value="Q_MOTIF"/>
    <property type="match status" value="1"/>
</dbReference>
<keyword evidence="2" id="KW-0378">Hydrolase</keyword>
<dbReference type="InterPro" id="IPR011545">
    <property type="entry name" value="DEAD/DEAH_box_helicase_dom"/>
</dbReference>
<evidence type="ECO:0000256" key="2">
    <source>
        <dbReference type="ARBA" id="ARBA00022801"/>
    </source>
</evidence>
<feature type="compositionally biased region" description="Basic residues" evidence="6">
    <location>
        <begin position="420"/>
        <end position="435"/>
    </location>
</feature>